<accession>A0A1A8JEI5</accession>
<protein>
    <submittedName>
        <fullName evidence="2">HNF1 homeobox a</fullName>
    </submittedName>
</protein>
<feature type="region of interest" description="Disordered" evidence="1">
    <location>
        <begin position="1"/>
        <end position="73"/>
    </location>
</feature>
<keyword evidence="2" id="KW-0238">DNA-binding</keyword>
<feature type="compositionally biased region" description="Low complexity" evidence="1">
    <location>
        <begin position="48"/>
        <end position="63"/>
    </location>
</feature>
<evidence type="ECO:0000313" key="2">
    <source>
        <dbReference type="EMBL" id="SBR08334.1"/>
    </source>
</evidence>
<feature type="non-terminal residue" evidence="2">
    <location>
        <position position="1"/>
    </location>
</feature>
<feature type="compositionally biased region" description="Low complexity" evidence="1">
    <location>
        <begin position="20"/>
        <end position="29"/>
    </location>
</feature>
<reference evidence="2" key="2">
    <citation type="submission" date="2016-06" db="EMBL/GenBank/DDBJ databases">
        <title>The genome of a short-lived fish provides insights into sex chromosome evolution and the genetic control of aging.</title>
        <authorList>
            <person name="Reichwald K."/>
            <person name="Felder M."/>
            <person name="Petzold A."/>
            <person name="Koch P."/>
            <person name="Groth M."/>
            <person name="Platzer M."/>
        </authorList>
    </citation>
    <scope>NUCLEOTIDE SEQUENCE</scope>
    <source>
        <tissue evidence="2">Brain</tissue>
    </source>
</reference>
<dbReference type="GO" id="GO:0003677">
    <property type="term" value="F:DNA binding"/>
    <property type="evidence" value="ECO:0007669"/>
    <property type="project" value="UniProtKB-KW"/>
</dbReference>
<gene>
    <name evidence="2" type="primary">HNF1A</name>
</gene>
<evidence type="ECO:0000256" key="1">
    <source>
        <dbReference type="SAM" id="MobiDB-lite"/>
    </source>
</evidence>
<name>A0A1A8JEI5_NOTKU</name>
<organism evidence="2">
    <name type="scientific">Nothobranchius kuhntae</name>
    <name type="common">Beira killifish</name>
    <dbReference type="NCBI Taxonomy" id="321403"/>
    <lineage>
        <taxon>Eukaryota</taxon>
        <taxon>Metazoa</taxon>
        <taxon>Chordata</taxon>
        <taxon>Craniata</taxon>
        <taxon>Vertebrata</taxon>
        <taxon>Euteleostomi</taxon>
        <taxon>Actinopterygii</taxon>
        <taxon>Neopterygii</taxon>
        <taxon>Teleostei</taxon>
        <taxon>Neoteleostei</taxon>
        <taxon>Acanthomorphata</taxon>
        <taxon>Ovalentaria</taxon>
        <taxon>Atherinomorphae</taxon>
        <taxon>Cyprinodontiformes</taxon>
        <taxon>Nothobranchiidae</taxon>
        <taxon>Nothobranchius</taxon>
    </lineage>
</organism>
<reference evidence="2" key="1">
    <citation type="submission" date="2016-05" db="EMBL/GenBank/DDBJ databases">
        <authorList>
            <person name="Lavstsen T."/>
            <person name="Jespersen J.S."/>
        </authorList>
    </citation>
    <scope>NUCLEOTIDE SEQUENCE</scope>
    <source>
        <tissue evidence="2">Brain</tissue>
    </source>
</reference>
<dbReference type="EMBL" id="HAED01021614">
    <property type="protein sequence ID" value="SBR08334.1"/>
    <property type="molecule type" value="Transcribed_RNA"/>
</dbReference>
<feature type="non-terminal residue" evidence="2">
    <location>
        <position position="73"/>
    </location>
</feature>
<proteinExistence type="predicted"/>
<dbReference type="AlphaFoldDB" id="A0A1A8JEI5"/>
<keyword evidence="2" id="KW-0371">Homeobox</keyword>
<sequence>LLTKPHHGLSAQRHESRGVFSSHRFSFHAASDRSCHKQHGRWFHHPPADLIPAAAPHLPPAADTSAAPEPLHG</sequence>